<proteinExistence type="predicted"/>
<sequence length="717" mass="81739">MSKKDLIGQDLARQVKGDDDLAFQLIDGNSNFMDTALNDFATEVNLYECGRSYAVVAIMGPQSSGKSTLLNHLFQTKFREMDDSEGRSQTTQGIWLARCPNIKPLTIVMDIEGTDGSERGEDDTTFERRSALFSLAVADVVLVNLWCHDIGREQAASKPLLKAVFQQVLLRFSNKPRKITLMFVVRDKTRSPEKKLKDRLISDVEKIWTSIKKPAENSNALLSAFFKVEVVFLPNYEEKEEEFKSKVKELKRRFVDSNAPGGLADSGEGKEPASGFAISAQAIWKDIVDNKDLNLPAHKIVVATTRCQQISTELLDGFETDEVWCNLRKKAFDGFVSDFGERVNSILNHFLSKFDAEAFYYDEAVTTEKRRELVKNLLKHVKPVYRAVLNHLRLQHLKKFTEAFQKSSCGEDTFAMVADRCIGDCLFEFDKDCGAIRVDLANWDTLKASTKLHQDMKKFLAANGQQQSESVIRRLYEPQVKRELSDSVGYLLCEEGDPTWSKIRKRLNVVMQSTITKLNTTLSKFGTDEEGRMEKIQNLEEYAKQIVEAKAREESGRAGHHMIQKFLILFKIDRQWKNVGEIEEAVEASLFTPLDMLSGFAAIRLEAGDTDDIHHILSSEFRGTGNPNTRELLMASSWARVPPSRTLLTPSQCNSLWRTYRIEVRDAIQNAKKSIKKRRPRWMRNVLVVAEEYILKPIDRFIVKPMSSLINWFHKSS</sequence>
<organism evidence="1 2">
    <name type="scientific">Bauhinia variegata</name>
    <name type="common">Purple orchid tree</name>
    <name type="synonym">Phanera variegata</name>
    <dbReference type="NCBI Taxonomy" id="167791"/>
    <lineage>
        <taxon>Eukaryota</taxon>
        <taxon>Viridiplantae</taxon>
        <taxon>Streptophyta</taxon>
        <taxon>Embryophyta</taxon>
        <taxon>Tracheophyta</taxon>
        <taxon>Spermatophyta</taxon>
        <taxon>Magnoliopsida</taxon>
        <taxon>eudicotyledons</taxon>
        <taxon>Gunneridae</taxon>
        <taxon>Pentapetalae</taxon>
        <taxon>rosids</taxon>
        <taxon>fabids</taxon>
        <taxon>Fabales</taxon>
        <taxon>Fabaceae</taxon>
        <taxon>Cercidoideae</taxon>
        <taxon>Cercideae</taxon>
        <taxon>Bauhiniinae</taxon>
        <taxon>Bauhinia</taxon>
    </lineage>
</organism>
<keyword evidence="2" id="KW-1185">Reference proteome</keyword>
<dbReference type="Proteomes" id="UP000828941">
    <property type="component" value="Chromosome 2"/>
</dbReference>
<evidence type="ECO:0000313" key="1">
    <source>
        <dbReference type="EMBL" id="KAI4354122.1"/>
    </source>
</evidence>
<dbReference type="EMBL" id="CM039427">
    <property type="protein sequence ID" value="KAI4354122.1"/>
    <property type="molecule type" value="Genomic_DNA"/>
</dbReference>
<reference evidence="1 2" key="1">
    <citation type="journal article" date="2022" name="DNA Res.">
        <title>Chromosomal-level genome assembly of the orchid tree Bauhinia variegata (Leguminosae; Cercidoideae) supports the allotetraploid origin hypothesis of Bauhinia.</title>
        <authorList>
            <person name="Zhong Y."/>
            <person name="Chen Y."/>
            <person name="Zheng D."/>
            <person name="Pang J."/>
            <person name="Liu Y."/>
            <person name="Luo S."/>
            <person name="Meng S."/>
            <person name="Qian L."/>
            <person name="Wei D."/>
            <person name="Dai S."/>
            <person name="Zhou R."/>
        </authorList>
    </citation>
    <scope>NUCLEOTIDE SEQUENCE [LARGE SCALE GENOMIC DNA]</scope>
    <source>
        <strain evidence="1">BV-YZ2020</strain>
    </source>
</reference>
<name>A0ACB9Q266_BAUVA</name>
<evidence type="ECO:0000313" key="2">
    <source>
        <dbReference type="Proteomes" id="UP000828941"/>
    </source>
</evidence>
<accession>A0ACB9Q266</accession>
<comment type="caution">
    <text evidence="1">The sequence shown here is derived from an EMBL/GenBank/DDBJ whole genome shotgun (WGS) entry which is preliminary data.</text>
</comment>
<protein>
    <submittedName>
        <fullName evidence="1">Uncharacterized protein</fullName>
    </submittedName>
</protein>
<gene>
    <name evidence="1" type="ORF">L6164_003021</name>
</gene>